<dbReference type="Proteomes" id="UP000008068">
    <property type="component" value="Unassembled WGS sequence"/>
</dbReference>
<protein>
    <submittedName>
        <fullName evidence="1">Uncharacterized protein</fullName>
    </submittedName>
</protein>
<accession>G0MNA0</accession>
<keyword evidence="2" id="KW-1185">Reference proteome</keyword>
<gene>
    <name evidence="1" type="ORF">CAEBREN_25172</name>
</gene>
<dbReference type="EMBL" id="GL379803">
    <property type="protein sequence ID" value="EGT38315.1"/>
    <property type="molecule type" value="Genomic_DNA"/>
</dbReference>
<dbReference type="HOGENOM" id="CLU_1162020_0_0_1"/>
<organism evidence="2">
    <name type="scientific">Caenorhabditis brenneri</name>
    <name type="common">Nematode worm</name>
    <dbReference type="NCBI Taxonomy" id="135651"/>
    <lineage>
        <taxon>Eukaryota</taxon>
        <taxon>Metazoa</taxon>
        <taxon>Ecdysozoa</taxon>
        <taxon>Nematoda</taxon>
        <taxon>Chromadorea</taxon>
        <taxon>Rhabditida</taxon>
        <taxon>Rhabditina</taxon>
        <taxon>Rhabditomorpha</taxon>
        <taxon>Rhabditoidea</taxon>
        <taxon>Rhabditidae</taxon>
        <taxon>Peloderinae</taxon>
        <taxon>Caenorhabditis</taxon>
    </lineage>
</organism>
<sequence>MLTKKLENALNQISVEENVHEKYQNAETASKLLEKISLFTSFLATIKWKFAYLKQRWGPTEEYLNNLKIPSDLLKPFVGLRDCISQQDFSTDSSLYEDQLYNATKQFKELYSLQKQFREDFDRLINFKDLDVYRRRLEVGMNHLEKVNFNDEEWNKFVEATFGDIDKEDSHRIFWALREPYRSAYMSGYEKLIYEAHRITKQIDVQPVTKITEYVKMGTCDRVLTLPETPEGPVPEVSQ</sequence>
<evidence type="ECO:0000313" key="1">
    <source>
        <dbReference type="EMBL" id="EGT38315.1"/>
    </source>
</evidence>
<proteinExistence type="predicted"/>
<reference evidence="2" key="1">
    <citation type="submission" date="2011-07" db="EMBL/GenBank/DDBJ databases">
        <authorList>
            <consortium name="Caenorhabditis brenneri Sequencing and Analysis Consortium"/>
            <person name="Wilson R.K."/>
        </authorList>
    </citation>
    <scope>NUCLEOTIDE SEQUENCE [LARGE SCALE GENOMIC DNA]</scope>
    <source>
        <strain evidence="2">PB2801</strain>
    </source>
</reference>
<evidence type="ECO:0000313" key="2">
    <source>
        <dbReference type="Proteomes" id="UP000008068"/>
    </source>
</evidence>
<dbReference type="AlphaFoldDB" id="G0MNA0"/>
<dbReference type="InParanoid" id="G0MNA0"/>
<name>G0MNA0_CAEBE</name>